<evidence type="ECO:0000259" key="1">
    <source>
        <dbReference type="Pfam" id="PF11878"/>
    </source>
</evidence>
<keyword evidence="3" id="KW-1185">Reference proteome</keyword>
<dbReference type="AlphaFoldDB" id="A0A401NX03"/>
<comment type="caution">
    <text evidence="2">The sequence shown here is derived from an EMBL/GenBank/DDBJ whole genome shotgun (WGS) entry which is preliminary data.</text>
</comment>
<organism evidence="2 3">
    <name type="scientific">Scyliorhinus torazame</name>
    <name type="common">Cloudy catshark</name>
    <name type="synonym">Catulus torazame</name>
    <dbReference type="NCBI Taxonomy" id="75743"/>
    <lineage>
        <taxon>Eukaryota</taxon>
        <taxon>Metazoa</taxon>
        <taxon>Chordata</taxon>
        <taxon>Craniata</taxon>
        <taxon>Vertebrata</taxon>
        <taxon>Chondrichthyes</taxon>
        <taxon>Elasmobranchii</taxon>
        <taxon>Galeomorphii</taxon>
        <taxon>Galeoidea</taxon>
        <taxon>Carcharhiniformes</taxon>
        <taxon>Scyliorhinidae</taxon>
        <taxon>Scyliorhinus</taxon>
    </lineage>
</organism>
<feature type="domain" description="Dedicator of cytokinesis C/D N-terminal" evidence="1">
    <location>
        <begin position="41"/>
        <end position="108"/>
    </location>
</feature>
<dbReference type="STRING" id="75743.A0A401NX03"/>
<dbReference type="Pfam" id="PF11878">
    <property type="entry name" value="DOCK_C-D_N"/>
    <property type="match status" value="1"/>
</dbReference>
<sequence>MGDSARRFTRGLFKPGTAAEIRQSAAVAVKRPSLLAQEKPKIVEPLDYEAVIEESESQIQDHLLKDMLLFPDNDFSTSSIPRERRTVCSTVPEGAENEAEHLLVKQEMMVVEQEIEFEVMVNCEEKILKNDLGIVNAFA</sequence>
<accession>A0A401NX03</accession>
<reference evidence="2 3" key="1">
    <citation type="journal article" date="2018" name="Nat. Ecol. Evol.">
        <title>Shark genomes provide insights into elasmobranch evolution and the origin of vertebrates.</title>
        <authorList>
            <person name="Hara Y"/>
            <person name="Yamaguchi K"/>
            <person name="Onimaru K"/>
            <person name="Kadota M"/>
            <person name="Koyanagi M"/>
            <person name="Keeley SD"/>
            <person name="Tatsumi K"/>
            <person name="Tanaka K"/>
            <person name="Motone F"/>
            <person name="Kageyama Y"/>
            <person name="Nozu R"/>
            <person name="Adachi N"/>
            <person name="Nishimura O"/>
            <person name="Nakagawa R"/>
            <person name="Tanegashima C"/>
            <person name="Kiyatake I"/>
            <person name="Matsumoto R"/>
            <person name="Murakumo K"/>
            <person name="Nishida K"/>
            <person name="Terakita A"/>
            <person name="Kuratani S"/>
            <person name="Sato K"/>
            <person name="Hyodo S Kuraku.S."/>
        </authorList>
    </citation>
    <scope>NUCLEOTIDE SEQUENCE [LARGE SCALE GENOMIC DNA]</scope>
</reference>
<gene>
    <name evidence="2" type="ORF">scyTo_0009954</name>
</gene>
<evidence type="ECO:0000313" key="2">
    <source>
        <dbReference type="EMBL" id="GCB65401.1"/>
    </source>
</evidence>
<protein>
    <recommendedName>
        <fullName evidence="1">Dedicator of cytokinesis C/D N-terminal domain-containing protein</fullName>
    </recommendedName>
</protein>
<dbReference type="OrthoDB" id="47328at2759"/>
<proteinExistence type="predicted"/>
<dbReference type="Proteomes" id="UP000288216">
    <property type="component" value="Unassembled WGS sequence"/>
</dbReference>
<name>A0A401NX03_SCYTO</name>
<evidence type="ECO:0000313" key="3">
    <source>
        <dbReference type="Proteomes" id="UP000288216"/>
    </source>
</evidence>
<dbReference type="EMBL" id="BFAA01004196">
    <property type="protein sequence ID" value="GCB65401.1"/>
    <property type="molecule type" value="Genomic_DNA"/>
</dbReference>
<dbReference type="InterPro" id="IPR021816">
    <property type="entry name" value="DOCK_C/D_N"/>
</dbReference>